<evidence type="ECO:0000259" key="2">
    <source>
        <dbReference type="Pfam" id="PF20149"/>
    </source>
</evidence>
<gene>
    <name evidence="3" type="ORF">BS47DRAFT_1361411</name>
</gene>
<evidence type="ECO:0000256" key="1">
    <source>
        <dbReference type="SAM" id="MobiDB-lite"/>
    </source>
</evidence>
<sequence>MVPVYMAFMGKDLMLTPPFVIPQEIRNFFDDEVSDMELATSSAPGTPVVNGMPLKRAFAVVDLGEKDQSLVLRSAEKRLQTLGHLEGTPVPAKVVSLLHPGIHTNRLGSSDYRSDDDSSAEAMSMLNMKKVKLLWLPLKDLKCSNTQPSFALAVSAALHDFHIHLLKQNMFPNEVDAHRQILESVYSTCHEEGVDLFEVDECFYKSIIHEASGFQSQFKQRAQIIVPLLYNFFGKDQNTAKGIVEAALEFQCYRYEFFMGHPNTPHWNGLHHPAIASIIRTFFETNDVKVFASNIMPNFIEMPIETVAFALTIIHETLSSWKTGVLEQKGQKLSAMVYSQIYQGHVGWIQQWKDKPTHSEEWKKISKDLGKEAACMFDHYCVTGATGVDSHDPSDQASKFADAPNKDLKQGINHKLGTPQMNHTPTAVVVQKEQQKLLFLHCFEYFTIILGHNWSEAPVGVWFYLRSLPELPQMKQRPTNQEQMAK</sequence>
<evidence type="ECO:0000313" key="3">
    <source>
        <dbReference type="EMBL" id="KAF9514846.1"/>
    </source>
</evidence>
<dbReference type="EMBL" id="MU128956">
    <property type="protein sequence ID" value="KAF9514846.1"/>
    <property type="molecule type" value="Genomic_DNA"/>
</dbReference>
<comment type="caution">
    <text evidence="3">The sequence shown here is derived from an EMBL/GenBank/DDBJ whole genome shotgun (WGS) entry which is preliminary data.</text>
</comment>
<dbReference type="InterPro" id="IPR045341">
    <property type="entry name" value="DUF6532"/>
</dbReference>
<name>A0A9P6B1Y8_9AGAM</name>
<dbReference type="Proteomes" id="UP000886523">
    <property type="component" value="Unassembled WGS sequence"/>
</dbReference>
<accession>A0A9P6B1Y8</accession>
<dbReference type="AlphaFoldDB" id="A0A9P6B1Y8"/>
<proteinExistence type="predicted"/>
<feature type="region of interest" description="Disordered" evidence="1">
    <location>
        <begin position="392"/>
        <end position="411"/>
    </location>
</feature>
<keyword evidence="4" id="KW-1185">Reference proteome</keyword>
<dbReference type="Pfam" id="PF20149">
    <property type="entry name" value="DUF6532"/>
    <property type="match status" value="1"/>
</dbReference>
<organism evidence="3 4">
    <name type="scientific">Hydnum rufescens UP504</name>
    <dbReference type="NCBI Taxonomy" id="1448309"/>
    <lineage>
        <taxon>Eukaryota</taxon>
        <taxon>Fungi</taxon>
        <taxon>Dikarya</taxon>
        <taxon>Basidiomycota</taxon>
        <taxon>Agaricomycotina</taxon>
        <taxon>Agaricomycetes</taxon>
        <taxon>Cantharellales</taxon>
        <taxon>Hydnaceae</taxon>
        <taxon>Hydnum</taxon>
    </lineage>
</organism>
<feature type="domain" description="DUF6532" evidence="2">
    <location>
        <begin position="157"/>
        <end position="352"/>
    </location>
</feature>
<protein>
    <recommendedName>
        <fullName evidence="2">DUF6532 domain-containing protein</fullName>
    </recommendedName>
</protein>
<evidence type="ECO:0000313" key="4">
    <source>
        <dbReference type="Proteomes" id="UP000886523"/>
    </source>
</evidence>
<dbReference type="OrthoDB" id="3268553at2759"/>
<reference evidence="3" key="1">
    <citation type="journal article" date="2020" name="Nat. Commun.">
        <title>Large-scale genome sequencing of mycorrhizal fungi provides insights into the early evolution of symbiotic traits.</title>
        <authorList>
            <person name="Miyauchi S."/>
            <person name="Kiss E."/>
            <person name="Kuo A."/>
            <person name="Drula E."/>
            <person name="Kohler A."/>
            <person name="Sanchez-Garcia M."/>
            <person name="Morin E."/>
            <person name="Andreopoulos B."/>
            <person name="Barry K.W."/>
            <person name="Bonito G."/>
            <person name="Buee M."/>
            <person name="Carver A."/>
            <person name="Chen C."/>
            <person name="Cichocki N."/>
            <person name="Clum A."/>
            <person name="Culley D."/>
            <person name="Crous P.W."/>
            <person name="Fauchery L."/>
            <person name="Girlanda M."/>
            <person name="Hayes R.D."/>
            <person name="Keri Z."/>
            <person name="LaButti K."/>
            <person name="Lipzen A."/>
            <person name="Lombard V."/>
            <person name="Magnuson J."/>
            <person name="Maillard F."/>
            <person name="Murat C."/>
            <person name="Nolan M."/>
            <person name="Ohm R.A."/>
            <person name="Pangilinan J."/>
            <person name="Pereira M.F."/>
            <person name="Perotto S."/>
            <person name="Peter M."/>
            <person name="Pfister S."/>
            <person name="Riley R."/>
            <person name="Sitrit Y."/>
            <person name="Stielow J.B."/>
            <person name="Szollosi G."/>
            <person name="Zifcakova L."/>
            <person name="Stursova M."/>
            <person name="Spatafora J.W."/>
            <person name="Tedersoo L."/>
            <person name="Vaario L.M."/>
            <person name="Yamada A."/>
            <person name="Yan M."/>
            <person name="Wang P."/>
            <person name="Xu J."/>
            <person name="Bruns T."/>
            <person name="Baldrian P."/>
            <person name="Vilgalys R."/>
            <person name="Dunand C."/>
            <person name="Henrissat B."/>
            <person name="Grigoriev I.V."/>
            <person name="Hibbett D."/>
            <person name="Nagy L.G."/>
            <person name="Martin F.M."/>
        </authorList>
    </citation>
    <scope>NUCLEOTIDE SEQUENCE</scope>
    <source>
        <strain evidence="3">UP504</strain>
    </source>
</reference>